<feature type="region of interest" description="Disordered" evidence="1">
    <location>
        <begin position="144"/>
        <end position="194"/>
    </location>
</feature>
<organism evidence="2 3">
    <name type="scientific">Adineta steineri</name>
    <dbReference type="NCBI Taxonomy" id="433720"/>
    <lineage>
        <taxon>Eukaryota</taxon>
        <taxon>Metazoa</taxon>
        <taxon>Spiralia</taxon>
        <taxon>Gnathifera</taxon>
        <taxon>Rotifera</taxon>
        <taxon>Eurotatoria</taxon>
        <taxon>Bdelloidea</taxon>
        <taxon>Adinetida</taxon>
        <taxon>Adinetidae</taxon>
        <taxon>Adineta</taxon>
    </lineage>
</organism>
<feature type="compositionally biased region" description="Polar residues" evidence="1">
    <location>
        <begin position="1"/>
        <end position="19"/>
    </location>
</feature>
<feature type="region of interest" description="Disordered" evidence="1">
    <location>
        <begin position="219"/>
        <end position="252"/>
    </location>
</feature>
<reference evidence="2" key="1">
    <citation type="submission" date="2021-02" db="EMBL/GenBank/DDBJ databases">
        <authorList>
            <person name="Nowell W R."/>
        </authorList>
    </citation>
    <scope>NUCLEOTIDE SEQUENCE</scope>
</reference>
<feature type="compositionally biased region" description="Polar residues" evidence="1">
    <location>
        <begin position="45"/>
        <end position="63"/>
    </location>
</feature>
<feature type="compositionally biased region" description="Low complexity" evidence="1">
    <location>
        <begin position="170"/>
        <end position="190"/>
    </location>
</feature>
<sequence>MASQRSTGKDTSSQNQPPSCETKRSLSNKPLAFPTYDPSGRYTPNFPSRSTPDPTYTSSLDTPNPNPKSPSKEELHGVTPDESVFLVPNNESIGQISAIYQIPRARSSQRRTQPYGENETLATTIDDLIIDTISEIRDPIETIEHQGDTEFPSSLDFPEGDSNYQDFPEAEGSSGPPEPPENNTTCATPTSPRSNLRFRANMAANRPWLAADVVAVPGAQHPLPKHPSKLLPKFDPDNDITPEDHIRQFMLS</sequence>
<name>A0A819XUE3_9BILA</name>
<evidence type="ECO:0000313" key="2">
    <source>
        <dbReference type="EMBL" id="CAF4140590.1"/>
    </source>
</evidence>
<feature type="region of interest" description="Disordered" evidence="1">
    <location>
        <begin position="1"/>
        <end position="84"/>
    </location>
</feature>
<gene>
    <name evidence="2" type="ORF">OKA104_LOCUS37728</name>
</gene>
<evidence type="ECO:0000313" key="3">
    <source>
        <dbReference type="Proteomes" id="UP000663881"/>
    </source>
</evidence>
<dbReference type="AlphaFoldDB" id="A0A819XUE3"/>
<feature type="compositionally biased region" description="Basic and acidic residues" evidence="1">
    <location>
        <begin position="232"/>
        <end position="252"/>
    </location>
</feature>
<proteinExistence type="predicted"/>
<comment type="caution">
    <text evidence="2">The sequence shown here is derived from an EMBL/GenBank/DDBJ whole genome shotgun (WGS) entry which is preliminary data.</text>
</comment>
<protein>
    <submittedName>
        <fullName evidence="2">Uncharacterized protein</fullName>
    </submittedName>
</protein>
<evidence type="ECO:0000256" key="1">
    <source>
        <dbReference type="SAM" id="MobiDB-lite"/>
    </source>
</evidence>
<dbReference type="EMBL" id="CAJOAY010006447">
    <property type="protein sequence ID" value="CAF4140590.1"/>
    <property type="molecule type" value="Genomic_DNA"/>
</dbReference>
<dbReference type="Proteomes" id="UP000663881">
    <property type="component" value="Unassembled WGS sequence"/>
</dbReference>
<accession>A0A819XUE3</accession>